<organism evidence="1">
    <name type="scientific">marine sediment metagenome</name>
    <dbReference type="NCBI Taxonomy" id="412755"/>
    <lineage>
        <taxon>unclassified sequences</taxon>
        <taxon>metagenomes</taxon>
        <taxon>ecological metagenomes</taxon>
    </lineage>
</organism>
<accession>X1B552</accession>
<name>X1B552_9ZZZZ</name>
<dbReference type="SUPFAM" id="SSF53448">
    <property type="entry name" value="Nucleotide-diphospho-sugar transferases"/>
    <property type="match status" value="1"/>
</dbReference>
<gene>
    <name evidence="1" type="ORF">S01H4_25750</name>
</gene>
<feature type="non-terminal residue" evidence="1">
    <location>
        <position position="204"/>
    </location>
</feature>
<dbReference type="InterPro" id="IPR029044">
    <property type="entry name" value="Nucleotide-diphossugar_trans"/>
</dbReference>
<sequence length="204" mass="22820">MIGIPHLKIIGLQASMAKEQIEDNSIDLLFLDGARTYECVKRDIQDYWPKLKIDGIFLGHDYTNQSAHQGVVKASNEIFGSKLKVLKNSRIFIVKKEKSNVKLKARASVVQPPQTISKGPSQRIDGGLSEKKSVKYDIVIPYYHCQILTKGCIESVIKHSKDYRIIASADGSKSTEIEIIETALKPAERFTHLINPINIGFPSN</sequence>
<reference evidence="1" key="1">
    <citation type="journal article" date="2014" name="Front. Microbiol.">
        <title>High frequency of phylogenetically diverse reductive dehalogenase-homologous genes in deep subseafloor sedimentary metagenomes.</title>
        <authorList>
            <person name="Kawai M."/>
            <person name="Futagami T."/>
            <person name="Toyoda A."/>
            <person name="Takaki Y."/>
            <person name="Nishi S."/>
            <person name="Hori S."/>
            <person name="Arai W."/>
            <person name="Tsubouchi T."/>
            <person name="Morono Y."/>
            <person name="Uchiyama I."/>
            <person name="Ito T."/>
            <person name="Fujiyama A."/>
            <person name="Inagaki F."/>
            <person name="Takami H."/>
        </authorList>
    </citation>
    <scope>NUCLEOTIDE SEQUENCE</scope>
    <source>
        <strain evidence="1">Expedition CK06-06</strain>
    </source>
</reference>
<protein>
    <submittedName>
        <fullName evidence="1">Uncharacterized protein</fullName>
    </submittedName>
</protein>
<proteinExistence type="predicted"/>
<dbReference type="EMBL" id="BART01012301">
    <property type="protein sequence ID" value="GAG79313.1"/>
    <property type="molecule type" value="Genomic_DNA"/>
</dbReference>
<dbReference type="AlphaFoldDB" id="X1B552"/>
<evidence type="ECO:0000313" key="1">
    <source>
        <dbReference type="EMBL" id="GAG79313.1"/>
    </source>
</evidence>
<comment type="caution">
    <text evidence="1">The sequence shown here is derived from an EMBL/GenBank/DDBJ whole genome shotgun (WGS) entry which is preliminary data.</text>
</comment>
<dbReference type="Gene3D" id="3.40.50.150">
    <property type="entry name" value="Vaccinia Virus protein VP39"/>
    <property type="match status" value="1"/>
</dbReference>
<dbReference type="Pfam" id="PF13578">
    <property type="entry name" value="Methyltransf_24"/>
    <property type="match status" value="1"/>
</dbReference>
<dbReference type="InterPro" id="IPR029063">
    <property type="entry name" value="SAM-dependent_MTases_sf"/>
</dbReference>